<dbReference type="GO" id="GO:0016787">
    <property type="term" value="F:hydrolase activity"/>
    <property type="evidence" value="ECO:0007669"/>
    <property type="project" value="UniProtKB-KW"/>
</dbReference>
<dbReference type="PROSITE" id="PS50263">
    <property type="entry name" value="CN_HYDROLASE"/>
    <property type="match status" value="1"/>
</dbReference>
<dbReference type="PANTHER" id="PTHR23088">
    <property type="entry name" value="NITRILASE-RELATED"/>
    <property type="match status" value="1"/>
</dbReference>
<evidence type="ECO:0000259" key="2">
    <source>
        <dbReference type="PROSITE" id="PS50263"/>
    </source>
</evidence>
<evidence type="ECO:0000256" key="1">
    <source>
        <dbReference type="ARBA" id="ARBA00010613"/>
    </source>
</evidence>
<dbReference type="Gene3D" id="3.60.110.10">
    <property type="entry name" value="Carbon-nitrogen hydrolase"/>
    <property type="match status" value="1"/>
</dbReference>
<dbReference type="RefSeq" id="WP_130491129.1">
    <property type="nucleotide sequence ID" value="NZ_SGXD01000001.1"/>
</dbReference>
<dbReference type="InterPro" id="IPR001110">
    <property type="entry name" value="UPF0012_CS"/>
</dbReference>
<dbReference type="CDD" id="cd07583">
    <property type="entry name" value="nitrilase_5"/>
    <property type="match status" value="1"/>
</dbReference>
<dbReference type="OrthoDB" id="9811121at2"/>
<dbReference type="InterPro" id="IPR003010">
    <property type="entry name" value="C-N_Hydrolase"/>
</dbReference>
<reference evidence="3 4" key="1">
    <citation type="submission" date="2019-02" db="EMBL/GenBank/DDBJ databases">
        <title>Genomic Encyclopedia of Type Strains, Phase IV (KMG-IV): sequencing the most valuable type-strain genomes for metagenomic binning, comparative biology and taxonomic classification.</title>
        <authorList>
            <person name="Goeker M."/>
        </authorList>
    </citation>
    <scope>NUCLEOTIDE SEQUENCE [LARGE SCALE GENOMIC DNA]</scope>
    <source>
        <strain evidence="3 4">DSM 45622</strain>
    </source>
</reference>
<evidence type="ECO:0000313" key="4">
    <source>
        <dbReference type="Proteomes" id="UP000293638"/>
    </source>
</evidence>
<comment type="caution">
    <text evidence="3">The sequence shown here is derived from an EMBL/GenBank/DDBJ whole genome shotgun (WGS) entry which is preliminary data.</text>
</comment>
<keyword evidence="4" id="KW-1185">Reference proteome</keyword>
<comment type="similarity">
    <text evidence="1">Belongs to the carbon-nitrogen hydrolase superfamily. NIT1/NIT2 family.</text>
</comment>
<protein>
    <submittedName>
        <fullName evidence="3">Putative amidohydrolase</fullName>
    </submittedName>
</protein>
<sequence length="258" mass="27660">MRAALLQLDGDLSGTVADRVAHAVGLVEQAAPDADLVVLPELWAHGAWDIRDWQAVAEPLDGPTVRALREVAARTSTVVHAGSVLERAADGELYNTSVLIGSDGAVLRHYRKIHRFGFDEGEAAVLAPGTELVTAEHGDAVLGLATCYDLRFPEMFRLLLDSGVTVLVLVASWPATRVEHWRTLLRARAIENQMWVLGCNQSGTQGRVELGGASAVVDPAGVVVAEAGSAEQVLTAMLDPAQVPLLRKAFPVLRDRRL</sequence>
<dbReference type="InterPro" id="IPR036526">
    <property type="entry name" value="C-N_Hydrolase_sf"/>
</dbReference>
<dbReference type="PANTHER" id="PTHR23088:SF27">
    <property type="entry name" value="DEAMINATED GLUTATHIONE AMIDASE"/>
    <property type="match status" value="1"/>
</dbReference>
<keyword evidence="3" id="KW-0378">Hydrolase</keyword>
<dbReference type="SUPFAM" id="SSF56317">
    <property type="entry name" value="Carbon-nitrogen hydrolase"/>
    <property type="match status" value="1"/>
</dbReference>
<gene>
    <name evidence="3" type="ORF">EV189_0241</name>
</gene>
<organism evidence="3 4">
    <name type="scientific">Motilibacter rhizosphaerae</name>
    <dbReference type="NCBI Taxonomy" id="598652"/>
    <lineage>
        <taxon>Bacteria</taxon>
        <taxon>Bacillati</taxon>
        <taxon>Actinomycetota</taxon>
        <taxon>Actinomycetes</taxon>
        <taxon>Motilibacterales</taxon>
        <taxon>Motilibacteraceae</taxon>
        <taxon>Motilibacter</taxon>
    </lineage>
</organism>
<dbReference type="PROSITE" id="PS01227">
    <property type="entry name" value="UPF0012"/>
    <property type="match status" value="1"/>
</dbReference>
<proteinExistence type="inferred from homology"/>
<accession>A0A4Q7NVL2</accession>
<dbReference type="AlphaFoldDB" id="A0A4Q7NVL2"/>
<evidence type="ECO:0000313" key="3">
    <source>
        <dbReference type="EMBL" id="RZS91010.1"/>
    </source>
</evidence>
<name>A0A4Q7NVL2_9ACTN</name>
<dbReference type="Proteomes" id="UP000293638">
    <property type="component" value="Unassembled WGS sequence"/>
</dbReference>
<feature type="domain" description="CN hydrolase" evidence="2">
    <location>
        <begin position="1"/>
        <end position="240"/>
    </location>
</feature>
<dbReference type="EMBL" id="SGXD01000001">
    <property type="protein sequence ID" value="RZS91010.1"/>
    <property type="molecule type" value="Genomic_DNA"/>
</dbReference>
<dbReference type="Pfam" id="PF00795">
    <property type="entry name" value="CN_hydrolase"/>
    <property type="match status" value="1"/>
</dbReference>